<evidence type="ECO:0000313" key="2">
    <source>
        <dbReference type="EMBL" id="CCM04131.1"/>
    </source>
</evidence>
<dbReference type="EMBL" id="HE797142">
    <property type="protein sequence ID" value="CCM04131.1"/>
    <property type="molecule type" value="Genomic_DNA"/>
</dbReference>
<feature type="compositionally biased region" description="Basic and acidic residues" evidence="1">
    <location>
        <begin position="64"/>
        <end position="80"/>
    </location>
</feature>
<protein>
    <submittedName>
        <fullName evidence="2">Uncharacterized protein</fullName>
    </submittedName>
</protein>
<keyword evidence="3" id="KW-1185">Reference proteome</keyword>
<reference evidence="2 3" key="1">
    <citation type="journal article" date="2012" name="Appl. Environ. Microbiol.">
        <title>Short-read sequencing for genomic analysis of the brown rot fungus Fibroporia radiculosa.</title>
        <authorList>
            <person name="Tang J.D."/>
            <person name="Perkins A.D."/>
            <person name="Sonstegard T.S."/>
            <person name="Schroeder S.G."/>
            <person name="Burgess S.C."/>
            <person name="Diehl S.V."/>
        </authorList>
    </citation>
    <scope>NUCLEOTIDE SEQUENCE [LARGE SCALE GENOMIC DNA]</scope>
    <source>
        <strain evidence="2 3">TFFH 294</strain>
    </source>
</reference>
<feature type="region of interest" description="Disordered" evidence="1">
    <location>
        <begin position="1"/>
        <end position="106"/>
    </location>
</feature>
<dbReference type="HOGENOM" id="CLU_166265_0_0_1"/>
<sequence>MDTTRNDFHHAHSGRGGDEEQMSKKGYQVVDRPPVTDHDIHDEYLKHPPNNQPTELMTNRGTRGQKEGGRDELDPKREGVLGDEPTSRITMETALEETTTEHSVHP</sequence>
<feature type="compositionally biased region" description="Basic and acidic residues" evidence="1">
    <location>
        <begin position="34"/>
        <end position="46"/>
    </location>
</feature>
<gene>
    <name evidence="2" type="ORF">FIBRA_06292</name>
</gene>
<dbReference type="Proteomes" id="UP000006352">
    <property type="component" value="Unassembled WGS sequence"/>
</dbReference>
<dbReference type="OrthoDB" id="3224585at2759"/>
<dbReference type="AlphaFoldDB" id="J4IB67"/>
<feature type="compositionally biased region" description="Polar residues" evidence="1">
    <location>
        <begin position="52"/>
        <end position="62"/>
    </location>
</feature>
<accession>J4IB67</accession>
<feature type="compositionally biased region" description="Basic and acidic residues" evidence="1">
    <location>
        <begin position="1"/>
        <end position="23"/>
    </location>
</feature>
<evidence type="ECO:0000256" key="1">
    <source>
        <dbReference type="SAM" id="MobiDB-lite"/>
    </source>
</evidence>
<name>J4IB67_9APHY</name>
<proteinExistence type="predicted"/>
<evidence type="ECO:0000313" key="3">
    <source>
        <dbReference type="Proteomes" id="UP000006352"/>
    </source>
</evidence>
<dbReference type="RefSeq" id="XP_012183414.1">
    <property type="nucleotide sequence ID" value="XM_012328024.1"/>
</dbReference>
<organism evidence="2 3">
    <name type="scientific">Fibroporia radiculosa</name>
    <dbReference type="NCBI Taxonomy" id="599839"/>
    <lineage>
        <taxon>Eukaryota</taxon>
        <taxon>Fungi</taxon>
        <taxon>Dikarya</taxon>
        <taxon>Basidiomycota</taxon>
        <taxon>Agaricomycotina</taxon>
        <taxon>Agaricomycetes</taxon>
        <taxon>Polyporales</taxon>
        <taxon>Fibroporiaceae</taxon>
        <taxon>Fibroporia</taxon>
    </lineage>
</organism>
<dbReference type="GeneID" id="24099042"/>
<dbReference type="InParanoid" id="J4IB67"/>